<dbReference type="EMBL" id="CP006912">
    <property type="protein sequence ID" value="AHB48335.1"/>
    <property type="molecule type" value="Genomic_DNA"/>
</dbReference>
<keyword evidence="5" id="KW-0408">Iron</keyword>
<evidence type="ECO:0000256" key="4">
    <source>
        <dbReference type="ARBA" id="ARBA00022982"/>
    </source>
</evidence>
<dbReference type="PANTHER" id="PTHR30176">
    <property type="entry name" value="FERREDOXIN-TYPE PROTEIN NAPH"/>
    <property type="match status" value="1"/>
</dbReference>
<keyword evidence="10" id="KW-1185">Reference proteome</keyword>
<dbReference type="InterPro" id="IPR032879">
    <property type="entry name" value="FixG_C"/>
</dbReference>
<dbReference type="PATRIC" id="fig|1029756.8.peg.1651"/>
<dbReference type="InterPro" id="IPR013783">
    <property type="entry name" value="Ig-like_fold"/>
</dbReference>
<dbReference type="OrthoDB" id="9811700at2"/>
<dbReference type="PROSITE" id="PS51379">
    <property type="entry name" value="4FE4S_FER_2"/>
    <property type="match status" value="1"/>
</dbReference>
<feature type="transmembrane region" description="Helical" evidence="7">
    <location>
        <begin position="106"/>
        <end position="127"/>
    </location>
</feature>
<feature type="transmembrane region" description="Helical" evidence="7">
    <location>
        <begin position="214"/>
        <end position="234"/>
    </location>
</feature>
<evidence type="ECO:0000313" key="9">
    <source>
        <dbReference type="EMBL" id="AHB48335.1"/>
    </source>
</evidence>
<dbReference type="InterPro" id="IPR014116">
    <property type="entry name" value="Cyt_c_oxidase_cbb3_FixG"/>
</dbReference>
<evidence type="ECO:0000256" key="5">
    <source>
        <dbReference type="ARBA" id="ARBA00023004"/>
    </source>
</evidence>
<dbReference type="PROSITE" id="PS00198">
    <property type="entry name" value="4FE4S_FER_1"/>
    <property type="match status" value="1"/>
</dbReference>
<feature type="transmembrane region" description="Helical" evidence="7">
    <location>
        <begin position="54"/>
        <end position="72"/>
    </location>
</feature>
<keyword evidence="4" id="KW-0249">Electron transport</keyword>
<organism evidence="9 10">
    <name type="scientific">Hyphomicrobium nitrativorans NL23</name>
    <dbReference type="NCBI Taxonomy" id="1029756"/>
    <lineage>
        <taxon>Bacteria</taxon>
        <taxon>Pseudomonadati</taxon>
        <taxon>Pseudomonadota</taxon>
        <taxon>Alphaproteobacteria</taxon>
        <taxon>Hyphomicrobiales</taxon>
        <taxon>Hyphomicrobiaceae</taxon>
        <taxon>Hyphomicrobium</taxon>
    </lineage>
</organism>
<reference evidence="9 10" key="1">
    <citation type="journal article" date="2014" name="Genome Announc.">
        <title>Complete Genome Sequence of Hyphomicrobium nitrativorans Strain NL23, a Denitrifying Bacterium Isolated from Biofilm of a Methanol-Fed Denitrification System Treating Seawater at the Montreal Biodome.</title>
        <authorList>
            <person name="Martineau C."/>
            <person name="Villeneuve C."/>
            <person name="Mauffrey F."/>
            <person name="Villemur R."/>
        </authorList>
    </citation>
    <scope>NUCLEOTIDE SEQUENCE [LARGE SCALE GENOMIC DNA]</scope>
    <source>
        <strain evidence="9">NL23</strain>
    </source>
</reference>
<evidence type="ECO:0000256" key="3">
    <source>
        <dbReference type="ARBA" id="ARBA00022723"/>
    </source>
</evidence>
<feature type="transmembrane region" description="Helical" evidence="7">
    <location>
        <begin position="359"/>
        <end position="378"/>
    </location>
</feature>
<evidence type="ECO:0000259" key="8">
    <source>
        <dbReference type="PROSITE" id="PS51379"/>
    </source>
</evidence>
<dbReference type="Proteomes" id="UP000018542">
    <property type="component" value="Chromosome"/>
</dbReference>
<dbReference type="AlphaFoldDB" id="V5SE67"/>
<protein>
    <submittedName>
        <fullName evidence="9">(Fe-S)-binding protein</fullName>
    </submittedName>
</protein>
<evidence type="ECO:0000313" key="10">
    <source>
        <dbReference type="Proteomes" id="UP000018542"/>
    </source>
</evidence>
<name>V5SE67_9HYPH</name>
<dbReference type="InterPro" id="IPR051684">
    <property type="entry name" value="Electron_Trans/Redox"/>
</dbReference>
<dbReference type="GO" id="GO:0005886">
    <property type="term" value="C:plasma membrane"/>
    <property type="evidence" value="ECO:0007669"/>
    <property type="project" value="TreeGrafter"/>
</dbReference>
<keyword evidence="7" id="KW-1133">Transmembrane helix</keyword>
<dbReference type="Pfam" id="PF11614">
    <property type="entry name" value="FixG_C"/>
    <property type="match status" value="1"/>
</dbReference>
<dbReference type="GO" id="GO:0046872">
    <property type="term" value="F:metal ion binding"/>
    <property type="evidence" value="ECO:0007669"/>
    <property type="project" value="UniProtKB-KW"/>
</dbReference>
<keyword evidence="2" id="KW-0004">4Fe-4S</keyword>
<evidence type="ECO:0000256" key="7">
    <source>
        <dbReference type="SAM" id="Phobius"/>
    </source>
</evidence>
<keyword evidence="3" id="KW-0479">Metal-binding</keyword>
<dbReference type="Pfam" id="PF12801">
    <property type="entry name" value="Fer4_5"/>
    <property type="match status" value="1"/>
</dbReference>
<gene>
    <name evidence="9" type="ORF">W911_07900</name>
</gene>
<dbReference type="NCBIfam" id="TIGR02745">
    <property type="entry name" value="ccoG_rdxA_fixG"/>
    <property type="match status" value="1"/>
</dbReference>
<dbReference type="PANTHER" id="PTHR30176:SF3">
    <property type="entry name" value="FERREDOXIN-TYPE PROTEIN NAPH"/>
    <property type="match status" value="1"/>
</dbReference>
<keyword evidence="7" id="KW-0472">Membrane</keyword>
<evidence type="ECO:0000256" key="1">
    <source>
        <dbReference type="ARBA" id="ARBA00022448"/>
    </source>
</evidence>
<evidence type="ECO:0000256" key="6">
    <source>
        <dbReference type="ARBA" id="ARBA00023014"/>
    </source>
</evidence>
<dbReference type="KEGG" id="hni:W911_07900"/>
<dbReference type="STRING" id="1029756.W911_07900"/>
<evidence type="ECO:0000256" key="2">
    <source>
        <dbReference type="ARBA" id="ARBA00022485"/>
    </source>
</evidence>
<keyword evidence="1" id="KW-0813">Transport</keyword>
<dbReference type="HOGENOM" id="CLU_032118_0_0_5"/>
<dbReference type="GO" id="GO:0051539">
    <property type="term" value="F:4 iron, 4 sulfur cluster binding"/>
    <property type="evidence" value="ECO:0007669"/>
    <property type="project" value="UniProtKB-KW"/>
</dbReference>
<feature type="transmembrane region" description="Helical" evidence="7">
    <location>
        <begin position="180"/>
        <end position="198"/>
    </location>
</feature>
<dbReference type="InterPro" id="IPR017900">
    <property type="entry name" value="4Fe4S_Fe_S_CS"/>
</dbReference>
<sequence>MQPQKSIERGVATEAAPGITRIDVDAVSSKASRSLYTSRQKIYPKLAHGTFRSVKWVVMLVTLGIYYLLPWIRWDRGPTLPDQAFLLDFANQRLYFGPIEIWAQELYFITGILVISALALFLVTALAGRMWCGYACPQTVWTDLMVVVERFWQGDRNARMRLDKAPWTFEKIWKKTATHVSWILISLATGGVLVFYFRDAPTLAMELVTGEAPLVAYVFMGIFTFSTYLLGGIAREQVCIYMCPWPRIQAAMYDSESLLVSYHGYRGEPRGPHKKGQPWENRGDCIDCKACVAVCPMGIDIRDGQQLECIQCALCIDACDDIMGKVDRPYGLISYDTFRNVEAPSGSERAPVRLLRPRVLVYSGLIALIMALMAWAWIVRSVVEISVIPDRNPLFVVLSDGGVRNGYTIKVLNKTHETRTFQLRIEGLSDFHAAIIGFDTADAPLVVEPDTLRAIKVYVSVPREAASHLDAAATPLTLTVRDLASGDTVVRETTFRSPGS</sequence>
<dbReference type="Pfam" id="PF13746">
    <property type="entry name" value="Fer4_18"/>
    <property type="match status" value="1"/>
</dbReference>
<dbReference type="Gene3D" id="2.60.40.10">
    <property type="entry name" value="Immunoglobulins"/>
    <property type="match status" value="1"/>
</dbReference>
<feature type="domain" description="4Fe-4S ferredoxin-type" evidence="8">
    <location>
        <begin position="276"/>
        <end position="304"/>
    </location>
</feature>
<accession>V5SE67</accession>
<dbReference type="SUPFAM" id="SSF54862">
    <property type="entry name" value="4Fe-4S ferredoxins"/>
    <property type="match status" value="1"/>
</dbReference>
<keyword evidence="7" id="KW-0812">Transmembrane</keyword>
<dbReference type="InterPro" id="IPR017896">
    <property type="entry name" value="4Fe4S_Fe-S-bd"/>
</dbReference>
<keyword evidence="6" id="KW-0411">Iron-sulfur</keyword>
<dbReference type="RefSeq" id="WP_023786963.1">
    <property type="nucleotide sequence ID" value="NC_022997.1"/>
</dbReference>
<proteinExistence type="predicted"/>